<evidence type="ECO:0000313" key="5">
    <source>
        <dbReference type="Proteomes" id="UP000269198"/>
    </source>
</evidence>
<protein>
    <submittedName>
        <fullName evidence="4">Thioredoxin</fullName>
    </submittedName>
</protein>
<dbReference type="AlphaFoldDB" id="A0A3N0EF67"/>
<dbReference type="Gene3D" id="3.40.30.10">
    <property type="entry name" value="Glutaredoxin"/>
    <property type="match status" value="2"/>
</dbReference>
<evidence type="ECO:0000259" key="3">
    <source>
        <dbReference type="Pfam" id="PF13462"/>
    </source>
</evidence>
<proteinExistence type="predicted"/>
<dbReference type="OrthoDB" id="4135024at2"/>
<evidence type="ECO:0000313" key="4">
    <source>
        <dbReference type="EMBL" id="RNL86506.1"/>
    </source>
</evidence>
<keyword evidence="5" id="KW-1185">Reference proteome</keyword>
<gene>
    <name evidence="4" type="ORF">EFW17_04700</name>
</gene>
<feature type="region of interest" description="Disordered" evidence="1">
    <location>
        <begin position="302"/>
        <end position="340"/>
    </location>
</feature>
<feature type="domain" description="Thioredoxin-like fold" evidence="3">
    <location>
        <begin position="79"/>
        <end position="234"/>
    </location>
</feature>
<evidence type="ECO:0000256" key="2">
    <source>
        <dbReference type="SAM" id="Phobius"/>
    </source>
</evidence>
<dbReference type="CDD" id="cd02972">
    <property type="entry name" value="DsbA_family"/>
    <property type="match status" value="1"/>
</dbReference>
<keyword evidence="2" id="KW-1133">Transmembrane helix</keyword>
<name>A0A3N0EF67_9ACTN</name>
<dbReference type="RefSeq" id="WP_123200031.1">
    <property type="nucleotide sequence ID" value="NZ_RJMB01000003.1"/>
</dbReference>
<feature type="compositionally biased region" description="Acidic residues" evidence="1">
    <location>
        <begin position="327"/>
        <end position="340"/>
    </location>
</feature>
<dbReference type="Proteomes" id="UP000269198">
    <property type="component" value="Unassembled WGS sequence"/>
</dbReference>
<accession>A0A3N0EF67</accession>
<comment type="caution">
    <text evidence="4">The sequence shown here is derived from an EMBL/GenBank/DDBJ whole genome shotgun (WGS) entry which is preliminary data.</text>
</comment>
<dbReference type="InterPro" id="IPR012336">
    <property type="entry name" value="Thioredoxin-like_fold"/>
</dbReference>
<dbReference type="Pfam" id="PF13462">
    <property type="entry name" value="Thioredoxin_4"/>
    <property type="match status" value="1"/>
</dbReference>
<sequence>MGKASRQAARERIRQERIREQKRAKRNRVLMVVGAAAVVVLLVVGVGYLFMNRGGPGPDREELYAALPEQTVQQDGSVVVAGEDVSAPVVEVYADFQCPACQRFEEGESGAELLEMAGDGEAIVHYRPVSIFAQRQAPLSTNSLRGAAAARAAAEHGEFVEYADILFNNQPAEGDAGFAPDDLKEWGADVGIESAEFTERIDSEVEVADQYSDYYQQLVSAAQDSLSEEELSSTTMPELMEWGDEQGIDSSFLEGSYVKEVLDATDEANARYDGENAFTSTPSVYVNGQSVGDQAVFSASGLRSAVEDAEPGEVTTEPLASDSDAASAEDDSGQPPETEE</sequence>
<dbReference type="SUPFAM" id="SSF52833">
    <property type="entry name" value="Thioredoxin-like"/>
    <property type="match status" value="1"/>
</dbReference>
<keyword evidence="2" id="KW-0812">Transmembrane</keyword>
<feature type="transmembrane region" description="Helical" evidence="2">
    <location>
        <begin position="29"/>
        <end position="51"/>
    </location>
</feature>
<dbReference type="InterPro" id="IPR036249">
    <property type="entry name" value="Thioredoxin-like_sf"/>
</dbReference>
<organism evidence="4 5">
    <name type="scientific">Halostreptopolyspora alba</name>
    <dbReference type="NCBI Taxonomy" id="2487137"/>
    <lineage>
        <taxon>Bacteria</taxon>
        <taxon>Bacillati</taxon>
        <taxon>Actinomycetota</taxon>
        <taxon>Actinomycetes</taxon>
        <taxon>Streptosporangiales</taxon>
        <taxon>Nocardiopsidaceae</taxon>
        <taxon>Halostreptopolyspora</taxon>
    </lineage>
</organism>
<dbReference type="EMBL" id="RJMB01000003">
    <property type="protein sequence ID" value="RNL86506.1"/>
    <property type="molecule type" value="Genomic_DNA"/>
</dbReference>
<reference evidence="4 5" key="1">
    <citation type="submission" date="2018-11" db="EMBL/GenBank/DDBJ databases">
        <title>The genome draft of YIM 96095.</title>
        <authorList>
            <person name="Tang S.-K."/>
            <person name="Chunyu W.-X."/>
            <person name="Feng Y.-Z."/>
        </authorList>
    </citation>
    <scope>NUCLEOTIDE SEQUENCE [LARGE SCALE GENOMIC DNA]</scope>
    <source>
        <strain evidence="4 5">YIM 96095</strain>
    </source>
</reference>
<evidence type="ECO:0000256" key="1">
    <source>
        <dbReference type="SAM" id="MobiDB-lite"/>
    </source>
</evidence>
<keyword evidence="2" id="KW-0472">Membrane</keyword>